<feature type="domain" description="GGDEF" evidence="5">
    <location>
        <begin position="515"/>
        <end position="645"/>
    </location>
</feature>
<proteinExistence type="predicted"/>
<dbReference type="EC" id="2.7.7.65" evidence="2"/>
<evidence type="ECO:0000259" key="4">
    <source>
        <dbReference type="PROSITE" id="PS50113"/>
    </source>
</evidence>
<dbReference type="SMART" id="SM00086">
    <property type="entry name" value="PAC"/>
    <property type="match status" value="3"/>
</dbReference>
<comment type="catalytic activity">
    <reaction evidence="3">
        <text>2 GTP = 3',3'-c-di-GMP + 2 diphosphate</text>
        <dbReference type="Rhea" id="RHEA:24898"/>
        <dbReference type="ChEBI" id="CHEBI:33019"/>
        <dbReference type="ChEBI" id="CHEBI:37565"/>
        <dbReference type="ChEBI" id="CHEBI:58805"/>
        <dbReference type="EC" id="2.7.7.65"/>
    </reaction>
</comment>
<dbReference type="CDD" id="cd00130">
    <property type="entry name" value="PAS"/>
    <property type="match status" value="2"/>
</dbReference>
<dbReference type="GO" id="GO:0052621">
    <property type="term" value="F:diguanylate cyclase activity"/>
    <property type="evidence" value="ECO:0007669"/>
    <property type="project" value="UniProtKB-EC"/>
</dbReference>
<dbReference type="InterPro" id="IPR013655">
    <property type="entry name" value="PAS_fold_3"/>
</dbReference>
<evidence type="ECO:0000256" key="3">
    <source>
        <dbReference type="ARBA" id="ARBA00034247"/>
    </source>
</evidence>
<feature type="domain" description="PAC" evidence="4">
    <location>
        <begin position="433"/>
        <end position="483"/>
    </location>
</feature>
<gene>
    <name evidence="6" type="primary">ydaM_1</name>
    <name evidence="6" type="ORF">VPAL9027_01004</name>
</gene>
<dbReference type="PANTHER" id="PTHR45138:SF9">
    <property type="entry name" value="DIGUANYLATE CYCLASE DGCM-RELATED"/>
    <property type="match status" value="1"/>
</dbReference>
<dbReference type="NCBIfam" id="TIGR00229">
    <property type="entry name" value="sensory_box"/>
    <property type="match status" value="2"/>
</dbReference>
<evidence type="ECO:0000313" key="6">
    <source>
        <dbReference type="EMBL" id="SJL83056.1"/>
    </source>
</evidence>
<dbReference type="InterPro" id="IPR000700">
    <property type="entry name" value="PAS-assoc_C"/>
</dbReference>
<reference evidence="6 7" key="1">
    <citation type="submission" date="2017-02" db="EMBL/GenBank/DDBJ databases">
        <authorList>
            <person name="Peterson S.W."/>
        </authorList>
    </citation>
    <scope>NUCLEOTIDE SEQUENCE [LARGE SCALE GENOMIC DNA]</scope>
    <source>
        <strain evidence="6 7">CECT 9027</strain>
    </source>
</reference>
<feature type="domain" description="PAC" evidence="4">
    <location>
        <begin position="176"/>
        <end position="229"/>
    </location>
</feature>
<dbReference type="FunFam" id="3.30.70.270:FF:000001">
    <property type="entry name" value="Diguanylate cyclase domain protein"/>
    <property type="match status" value="1"/>
</dbReference>
<dbReference type="Gene3D" id="3.30.70.270">
    <property type="match status" value="1"/>
</dbReference>
<dbReference type="SUPFAM" id="SSF55785">
    <property type="entry name" value="PYP-like sensor domain (PAS domain)"/>
    <property type="match status" value="3"/>
</dbReference>
<dbReference type="InterPro" id="IPR000014">
    <property type="entry name" value="PAS"/>
</dbReference>
<dbReference type="SMART" id="SM00091">
    <property type="entry name" value="PAS"/>
    <property type="match status" value="2"/>
</dbReference>
<evidence type="ECO:0000256" key="2">
    <source>
        <dbReference type="ARBA" id="ARBA00012528"/>
    </source>
</evidence>
<dbReference type="Pfam" id="PF00990">
    <property type="entry name" value="GGDEF"/>
    <property type="match status" value="1"/>
</dbReference>
<dbReference type="InterPro" id="IPR001610">
    <property type="entry name" value="PAC"/>
</dbReference>
<dbReference type="RefSeq" id="WP_077312914.1">
    <property type="nucleotide sequence ID" value="NZ_AP024887.1"/>
</dbReference>
<evidence type="ECO:0000259" key="5">
    <source>
        <dbReference type="PROSITE" id="PS50887"/>
    </source>
</evidence>
<dbReference type="NCBIfam" id="TIGR00254">
    <property type="entry name" value="GGDEF"/>
    <property type="match status" value="1"/>
</dbReference>
<comment type="cofactor">
    <cofactor evidence="1">
        <name>Mg(2+)</name>
        <dbReference type="ChEBI" id="CHEBI:18420"/>
    </cofactor>
</comment>
<dbReference type="SUPFAM" id="SSF55073">
    <property type="entry name" value="Nucleotide cyclase"/>
    <property type="match status" value="1"/>
</dbReference>
<dbReference type="GO" id="GO:0005886">
    <property type="term" value="C:plasma membrane"/>
    <property type="evidence" value="ECO:0007669"/>
    <property type="project" value="TreeGrafter"/>
</dbReference>
<evidence type="ECO:0000256" key="1">
    <source>
        <dbReference type="ARBA" id="ARBA00001946"/>
    </source>
</evidence>
<dbReference type="STRING" id="1918946.VPAL9027_01004"/>
<organism evidence="6 7">
    <name type="scientific">Vibrio palustris</name>
    <dbReference type="NCBI Taxonomy" id="1918946"/>
    <lineage>
        <taxon>Bacteria</taxon>
        <taxon>Pseudomonadati</taxon>
        <taxon>Pseudomonadota</taxon>
        <taxon>Gammaproteobacteria</taxon>
        <taxon>Vibrionales</taxon>
        <taxon>Vibrionaceae</taxon>
        <taxon>Vibrio</taxon>
    </lineage>
</organism>
<dbReference type="PANTHER" id="PTHR45138">
    <property type="entry name" value="REGULATORY COMPONENTS OF SENSORY TRANSDUCTION SYSTEM"/>
    <property type="match status" value="1"/>
</dbReference>
<dbReference type="CDD" id="cd01949">
    <property type="entry name" value="GGDEF"/>
    <property type="match status" value="1"/>
</dbReference>
<dbReference type="OrthoDB" id="9799509at2"/>
<evidence type="ECO:0000313" key="7">
    <source>
        <dbReference type="Proteomes" id="UP000189475"/>
    </source>
</evidence>
<keyword evidence="6" id="KW-0548">Nucleotidyltransferase</keyword>
<dbReference type="InterPro" id="IPR035965">
    <property type="entry name" value="PAS-like_dom_sf"/>
</dbReference>
<feature type="domain" description="PAC" evidence="4">
    <location>
        <begin position="309"/>
        <end position="360"/>
    </location>
</feature>
<dbReference type="GO" id="GO:0043709">
    <property type="term" value="P:cell adhesion involved in single-species biofilm formation"/>
    <property type="evidence" value="ECO:0007669"/>
    <property type="project" value="TreeGrafter"/>
</dbReference>
<dbReference type="PROSITE" id="PS50887">
    <property type="entry name" value="GGDEF"/>
    <property type="match status" value="1"/>
</dbReference>
<keyword evidence="6" id="KW-0808">Transferase</keyword>
<dbReference type="SMART" id="SM00267">
    <property type="entry name" value="GGDEF"/>
    <property type="match status" value="1"/>
</dbReference>
<sequence length="645" mass="74619">MHTISMLFNELGEKVAASSQRASDIVSIDDLIFHQLDNKQVLSFASLQSRLMKQARIDVSIYFQGDHYIGDVIRMEYTGNTQTVFVVNAKYIAQRAHISTDDSNNIINSTDIAPWEWDISTDIIKINEHWANIQGFALDEISPVTATSWKDSLHPDYTELFNYELQRHFKGETRQFEIEYPIYSKDKDLVWVKDFGQVVARDAQGQPERILGTRLNLTNVKIAQFKLNDLQQQLDNLMDLSPSLTYKMCADADERIQFITQSTEQLLGYDVDDILWQPKWWRQRIAPQDLWEYDRCRDIAKTRLQQPIMDCEYRFINKEGEEVWLIDRVRYVDNGYESPYFIGTILDLSEFVTLNQHFKTLSLLPPGVIYQFQQDKNGHYSFPYASDEFENIFGVPVEEAARDANIPFSMINEEDLAGIHKEIERSTRTVTESNAEFRITRNNLTRWYFFQAKPAKQKDGSLLWSGQIIDITERKALEQQLEQQAITDDLTGVYNRRFFMEKAHQMLVGCQDSSRPFTLLCIDLDHFKLVNDTYGHFCGDQVLIEAVKKMQSALRSDDILARIGGEEFIIALANVTLDNALDIANRIRRDIRMFTVFCNDTPIFQTVTIGVVESEPDNTLTELMKRGDNALYLGKKSGRDQTMTG</sequence>
<dbReference type="PROSITE" id="PS50113">
    <property type="entry name" value="PAC"/>
    <property type="match status" value="3"/>
</dbReference>
<dbReference type="Proteomes" id="UP000189475">
    <property type="component" value="Unassembled WGS sequence"/>
</dbReference>
<dbReference type="Pfam" id="PF08447">
    <property type="entry name" value="PAS_3"/>
    <property type="match status" value="2"/>
</dbReference>
<protein>
    <recommendedName>
        <fullName evidence="2">diguanylate cyclase</fullName>
        <ecNumber evidence="2">2.7.7.65</ecNumber>
    </recommendedName>
</protein>
<dbReference type="Gene3D" id="3.30.450.20">
    <property type="entry name" value="PAS domain"/>
    <property type="match status" value="3"/>
</dbReference>
<keyword evidence="7" id="KW-1185">Reference proteome</keyword>
<dbReference type="AlphaFoldDB" id="A0A1R4B2D1"/>
<dbReference type="GO" id="GO:1902201">
    <property type="term" value="P:negative regulation of bacterial-type flagellum-dependent cell motility"/>
    <property type="evidence" value="ECO:0007669"/>
    <property type="project" value="TreeGrafter"/>
</dbReference>
<dbReference type="EMBL" id="FUFT01000002">
    <property type="protein sequence ID" value="SJL83056.1"/>
    <property type="molecule type" value="Genomic_DNA"/>
</dbReference>
<dbReference type="InterPro" id="IPR000160">
    <property type="entry name" value="GGDEF_dom"/>
</dbReference>
<dbReference type="InterPro" id="IPR043128">
    <property type="entry name" value="Rev_trsase/Diguanyl_cyclase"/>
</dbReference>
<name>A0A1R4B2D1_9VIBR</name>
<accession>A0A1R4B2D1</accession>
<dbReference type="InterPro" id="IPR029787">
    <property type="entry name" value="Nucleotide_cyclase"/>
</dbReference>
<dbReference type="InterPro" id="IPR050469">
    <property type="entry name" value="Diguanylate_Cyclase"/>
</dbReference>